<dbReference type="Proteomes" id="UP000007303">
    <property type="component" value="Unassembled WGS sequence"/>
</dbReference>
<evidence type="ECO:0000313" key="3">
    <source>
        <dbReference type="Proteomes" id="UP000007303"/>
    </source>
</evidence>
<keyword evidence="3" id="KW-1185">Reference proteome</keyword>
<dbReference type="SUPFAM" id="SSF47095">
    <property type="entry name" value="HMG-box"/>
    <property type="match status" value="1"/>
</dbReference>
<organism evidence="2 3">
    <name type="scientific">Tetraodon nigroviridis</name>
    <name type="common">Spotted green pufferfish</name>
    <name type="synonym">Chelonodon nigroviridis</name>
    <dbReference type="NCBI Taxonomy" id="99883"/>
    <lineage>
        <taxon>Eukaryota</taxon>
        <taxon>Metazoa</taxon>
        <taxon>Chordata</taxon>
        <taxon>Craniata</taxon>
        <taxon>Vertebrata</taxon>
        <taxon>Euteleostomi</taxon>
        <taxon>Actinopterygii</taxon>
        <taxon>Neopterygii</taxon>
        <taxon>Teleostei</taxon>
        <taxon>Neoteleostei</taxon>
        <taxon>Acanthomorphata</taxon>
        <taxon>Eupercaria</taxon>
        <taxon>Tetraodontiformes</taxon>
        <taxon>Tetradontoidea</taxon>
        <taxon>Tetraodontidae</taxon>
        <taxon>Tetraodon</taxon>
    </lineage>
</organism>
<protein>
    <submittedName>
        <fullName evidence="2">Uncharacterized protein</fullName>
    </submittedName>
</protein>
<reference evidence="2" key="2">
    <citation type="submission" date="2025-08" db="UniProtKB">
        <authorList>
            <consortium name="Ensembl"/>
        </authorList>
    </citation>
    <scope>IDENTIFICATION</scope>
</reference>
<evidence type="ECO:0000256" key="1">
    <source>
        <dbReference type="SAM" id="MobiDB-lite"/>
    </source>
</evidence>
<dbReference type="AlphaFoldDB" id="H3DPJ3"/>
<dbReference type="Gene3D" id="1.10.30.10">
    <property type="entry name" value="High mobility group box domain"/>
    <property type="match status" value="1"/>
</dbReference>
<dbReference type="InterPro" id="IPR036910">
    <property type="entry name" value="HMG_box_dom_sf"/>
</dbReference>
<reference evidence="3" key="1">
    <citation type="journal article" date="2004" name="Nature">
        <title>Genome duplication in the teleost fish Tetraodon nigroviridis reveals the early vertebrate proto-karyotype.</title>
        <authorList>
            <person name="Jaillon O."/>
            <person name="Aury J.-M."/>
            <person name="Brunet F."/>
            <person name="Petit J.-L."/>
            <person name="Stange-Thomann N."/>
            <person name="Mauceli E."/>
            <person name="Bouneau L."/>
            <person name="Fischer C."/>
            <person name="Ozouf-Costaz C."/>
            <person name="Bernot A."/>
            <person name="Nicaud S."/>
            <person name="Jaffe D."/>
            <person name="Fisher S."/>
            <person name="Lutfalla G."/>
            <person name="Dossat C."/>
            <person name="Segurens B."/>
            <person name="Dasilva C."/>
            <person name="Salanoubat M."/>
            <person name="Levy M."/>
            <person name="Boudet N."/>
            <person name="Castellano S."/>
            <person name="Anthouard V."/>
            <person name="Jubin C."/>
            <person name="Castelli V."/>
            <person name="Katinka M."/>
            <person name="Vacherie B."/>
            <person name="Biemont C."/>
            <person name="Skalli Z."/>
            <person name="Cattolico L."/>
            <person name="Poulain J."/>
            <person name="De Berardinis V."/>
            <person name="Cruaud C."/>
            <person name="Duprat S."/>
            <person name="Brottier P."/>
            <person name="Coutanceau J.-P."/>
            <person name="Gouzy J."/>
            <person name="Parra G."/>
            <person name="Lardier G."/>
            <person name="Chapple C."/>
            <person name="McKernan K.J."/>
            <person name="McEwan P."/>
            <person name="Bosak S."/>
            <person name="Kellis M."/>
            <person name="Volff J.-N."/>
            <person name="Guigo R."/>
            <person name="Zody M.C."/>
            <person name="Mesirov J."/>
            <person name="Lindblad-Toh K."/>
            <person name="Birren B."/>
            <person name="Nusbaum C."/>
            <person name="Kahn D."/>
            <person name="Robinson-Rechavi M."/>
            <person name="Laudet V."/>
            <person name="Schachter V."/>
            <person name="Quetier F."/>
            <person name="Saurin W."/>
            <person name="Scarpelli C."/>
            <person name="Wincker P."/>
            <person name="Lander E.S."/>
            <person name="Weissenbach J."/>
            <person name="Roest Crollius H."/>
        </authorList>
    </citation>
    <scope>NUCLEOTIDE SEQUENCE [LARGE SCALE GENOMIC DNA]</scope>
</reference>
<reference evidence="2" key="3">
    <citation type="submission" date="2025-09" db="UniProtKB">
        <authorList>
            <consortium name="Ensembl"/>
        </authorList>
    </citation>
    <scope>IDENTIFICATION</scope>
</reference>
<name>H3DPJ3_TETNG</name>
<evidence type="ECO:0000313" key="2">
    <source>
        <dbReference type="Ensembl" id="ENSTNIP00000022442.1"/>
    </source>
</evidence>
<feature type="region of interest" description="Disordered" evidence="1">
    <location>
        <begin position="59"/>
        <end position="125"/>
    </location>
</feature>
<dbReference type="Ensembl" id="ENSTNIT00000022681.1">
    <property type="protein sequence ID" value="ENSTNIP00000022442.1"/>
    <property type="gene ID" value="ENSTNIG00000019242.1"/>
</dbReference>
<proteinExistence type="predicted"/>
<dbReference type="InParanoid" id="H3DPJ3"/>
<accession>H3DPJ3</accession>
<sequence length="171" mass="19022">MQNNINVVDEVRREVSALNSELNSIQAHLRLVGESADLLLLEKLSLTDKMAQLQRSFPAEFEDTREDSEASPESYLHFGAASPEPEGREELTAPVSPGFSASKINKRTNGQKKPEYQPDGQQQTYVKKPPNAFMLFLQEQRPHVKPDACGTMSVAVFLAKHVEGYVPKPEG</sequence>
<feature type="compositionally biased region" description="Acidic residues" evidence="1">
    <location>
        <begin position="60"/>
        <end position="70"/>
    </location>
</feature>
<dbReference type="HOGENOM" id="CLU_1562420_0_0_1"/>